<accession>A0A5B0PB10</accession>
<gene>
    <name evidence="3" type="ORF">PGT21_020165</name>
</gene>
<proteinExistence type="predicted"/>
<evidence type="ECO:0000313" key="3">
    <source>
        <dbReference type="EMBL" id="KAA1097794.1"/>
    </source>
</evidence>
<evidence type="ECO:0000313" key="4">
    <source>
        <dbReference type="Proteomes" id="UP000324748"/>
    </source>
</evidence>
<protein>
    <submittedName>
        <fullName evidence="3">Uncharacterized protein</fullName>
    </submittedName>
</protein>
<feature type="region of interest" description="Disordered" evidence="1">
    <location>
        <begin position="22"/>
        <end position="59"/>
    </location>
</feature>
<feature type="compositionally biased region" description="Polar residues" evidence="1">
    <location>
        <begin position="40"/>
        <end position="51"/>
    </location>
</feature>
<evidence type="ECO:0000256" key="1">
    <source>
        <dbReference type="SAM" id="MobiDB-lite"/>
    </source>
</evidence>
<sequence>MLFVLVLFFFGMTGYVIGPWEDKKWPGGSRPSFKHKSHTGRWNSNKDSYTGSKKKCCVS</sequence>
<dbReference type="Proteomes" id="UP000324748">
    <property type="component" value="Unassembled WGS sequence"/>
</dbReference>
<name>A0A5B0PB10_PUCGR</name>
<evidence type="ECO:0000256" key="2">
    <source>
        <dbReference type="SAM" id="SignalP"/>
    </source>
</evidence>
<dbReference type="AlphaFoldDB" id="A0A5B0PB10"/>
<comment type="caution">
    <text evidence="3">The sequence shown here is derived from an EMBL/GenBank/DDBJ whole genome shotgun (WGS) entry which is preliminary data.</text>
</comment>
<keyword evidence="2" id="KW-0732">Signal</keyword>
<keyword evidence="4" id="KW-1185">Reference proteome</keyword>
<reference evidence="3 4" key="1">
    <citation type="submission" date="2019-05" db="EMBL/GenBank/DDBJ databases">
        <title>Emergence of the Ug99 lineage of the wheat stem rust pathogen through somatic hybridization.</title>
        <authorList>
            <person name="Li F."/>
            <person name="Upadhyaya N.M."/>
            <person name="Sperschneider J."/>
            <person name="Matny O."/>
            <person name="Nguyen-Phuc H."/>
            <person name="Mago R."/>
            <person name="Raley C."/>
            <person name="Miller M.E."/>
            <person name="Silverstein K.A.T."/>
            <person name="Henningsen E."/>
            <person name="Hirsch C.D."/>
            <person name="Visser B."/>
            <person name="Pretorius Z.A."/>
            <person name="Steffenson B.J."/>
            <person name="Schwessinger B."/>
            <person name="Dodds P.N."/>
            <person name="Figueroa M."/>
        </authorList>
    </citation>
    <scope>NUCLEOTIDE SEQUENCE [LARGE SCALE GENOMIC DNA]</scope>
    <source>
        <strain evidence="3">21-0</strain>
    </source>
</reference>
<organism evidence="3 4">
    <name type="scientific">Puccinia graminis f. sp. tritici</name>
    <dbReference type="NCBI Taxonomy" id="56615"/>
    <lineage>
        <taxon>Eukaryota</taxon>
        <taxon>Fungi</taxon>
        <taxon>Dikarya</taxon>
        <taxon>Basidiomycota</taxon>
        <taxon>Pucciniomycotina</taxon>
        <taxon>Pucciniomycetes</taxon>
        <taxon>Pucciniales</taxon>
        <taxon>Pucciniaceae</taxon>
        <taxon>Puccinia</taxon>
    </lineage>
</organism>
<feature type="signal peptide" evidence="2">
    <location>
        <begin position="1"/>
        <end position="18"/>
    </location>
</feature>
<dbReference type="EMBL" id="VSWC01000066">
    <property type="protein sequence ID" value="KAA1097794.1"/>
    <property type="molecule type" value="Genomic_DNA"/>
</dbReference>
<feature type="chain" id="PRO_5022979636" evidence="2">
    <location>
        <begin position="19"/>
        <end position="59"/>
    </location>
</feature>